<evidence type="ECO:0000313" key="2">
    <source>
        <dbReference type="EMBL" id="KAK0753715.1"/>
    </source>
</evidence>
<feature type="compositionally biased region" description="Low complexity" evidence="1">
    <location>
        <begin position="1"/>
        <end position="21"/>
    </location>
</feature>
<protein>
    <submittedName>
        <fullName evidence="2">Uncharacterized protein</fullName>
    </submittedName>
</protein>
<dbReference type="PANTHER" id="PTHR34213">
    <property type="entry name" value="NUCLEAR TRANSPORT FACTOR 2 (NTF2) FAMILY PROTEIN"/>
    <property type="match status" value="1"/>
</dbReference>
<keyword evidence="3" id="KW-1185">Reference proteome</keyword>
<feature type="region of interest" description="Disordered" evidence="1">
    <location>
        <begin position="1"/>
        <end position="28"/>
    </location>
</feature>
<organism evidence="2 3">
    <name type="scientific">Schizothecium vesticola</name>
    <dbReference type="NCBI Taxonomy" id="314040"/>
    <lineage>
        <taxon>Eukaryota</taxon>
        <taxon>Fungi</taxon>
        <taxon>Dikarya</taxon>
        <taxon>Ascomycota</taxon>
        <taxon>Pezizomycotina</taxon>
        <taxon>Sordariomycetes</taxon>
        <taxon>Sordariomycetidae</taxon>
        <taxon>Sordariales</taxon>
        <taxon>Schizotheciaceae</taxon>
        <taxon>Schizothecium</taxon>
    </lineage>
</organism>
<dbReference type="Proteomes" id="UP001172155">
    <property type="component" value="Unassembled WGS sequence"/>
</dbReference>
<gene>
    <name evidence="2" type="ORF">B0T18DRAFT_424217</name>
</gene>
<reference evidence="2" key="1">
    <citation type="submission" date="2023-06" db="EMBL/GenBank/DDBJ databases">
        <title>Genome-scale phylogeny and comparative genomics of the fungal order Sordariales.</title>
        <authorList>
            <consortium name="Lawrence Berkeley National Laboratory"/>
            <person name="Hensen N."/>
            <person name="Bonometti L."/>
            <person name="Westerberg I."/>
            <person name="Brannstrom I.O."/>
            <person name="Guillou S."/>
            <person name="Cros-Aarteil S."/>
            <person name="Calhoun S."/>
            <person name="Haridas S."/>
            <person name="Kuo A."/>
            <person name="Mondo S."/>
            <person name="Pangilinan J."/>
            <person name="Riley R."/>
            <person name="LaButti K."/>
            <person name="Andreopoulos B."/>
            <person name="Lipzen A."/>
            <person name="Chen C."/>
            <person name="Yanf M."/>
            <person name="Daum C."/>
            <person name="Ng V."/>
            <person name="Clum A."/>
            <person name="Steindorff A."/>
            <person name="Ohm R."/>
            <person name="Martin F."/>
            <person name="Silar P."/>
            <person name="Natvig D."/>
            <person name="Lalanne C."/>
            <person name="Gautier V."/>
            <person name="Ament-velasquez S.L."/>
            <person name="Kruys A."/>
            <person name="Hutchinson M.I."/>
            <person name="Powell A.J."/>
            <person name="Barry K."/>
            <person name="Miller A.N."/>
            <person name="Grigoriev I.V."/>
            <person name="Debuchy R."/>
            <person name="Gladieux P."/>
            <person name="Thoren M.H."/>
            <person name="Johannesson H."/>
        </authorList>
    </citation>
    <scope>NUCLEOTIDE SEQUENCE</scope>
    <source>
        <strain evidence="2">SMH3187-1</strain>
    </source>
</reference>
<evidence type="ECO:0000313" key="3">
    <source>
        <dbReference type="Proteomes" id="UP001172155"/>
    </source>
</evidence>
<name>A0AA40F9Q2_9PEZI</name>
<dbReference type="SUPFAM" id="SSF54427">
    <property type="entry name" value="NTF2-like"/>
    <property type="match status" value="1"/>
</dbReference>
<sequence length="219" mass="24209">MSTSIPSSIAQAQASSTQPTPTNESIGVKHTSVNTVPGVSLSSHQNLLVGSVLDLFQGHPTLKHLSLWSPTATFTDPLSIATGHNRFAAQWYGLASMFRPIELLEHRVVSDKNPIEIEMRTRYTLKAVKKATEISSVVKIWVGDGSGSDLGVKEKEGVPNGERDRGKIVRLEDRWDGKLPEGMFSEAFRKINAMTVPVMVKVPKTEEEDRKMQAEREKE</sequence>
<dbReference type="InterPro" id="IPR032710">
    <property type="entry name" value="NTF2-like_dom_sf"/>
</dbReference>
<proteinExistence type="predicted"/>
<dbReference type="AlphaFoldDB" id="A0AA40F9Q2"/>
<evidence type="ECO:0000256" key="1">
    <source>
        <dbReference type="SAM" id="MobiDB-lite"/>
    </source>
</evidence>
<accession>A0AA40F9Q2</accession>
<dbReference type="EMBL" id="JAUKUD010000001">
    <property type="protein sequence ID" value="KAK0753715.1"/>
    <property type="molecule type" value="Genomic_DNA"/>
</dbReference>
<dbReference type="PANTHER" id="PTHR34213:SF2">
    <property type="entry name" value="NUCLEAR TRANSPORT FACTOR 2 (NTF2) FAMILY PROTEIN"/>
    <property type="match status" value="1"/>
</dbReference>
<comment type="caution">
    <text evidence="2">The sequence shown here is derived from an EMBL/GenBank/DDBJ whole genome shotgun (WGS) entry which is preliminary data.</text>
</comment>